<dbReference type="GO" id="GO:0061599">
    <property type="term" value="F:molybdopterin molybdotransferase activity"/>
    <property type="evidence" value="ECO:0007669"/>
    <property type="project" value="UniProtKB-UniRule"/>
</dbReference>
<dbReference type="GO" id="GO:0005524">
    <property type="term" value="F:ATP binding"/>
    <property type="evidence" value="ECO:0007669"/>
    <property type="project" value="UniProtKB-UniRule"/>
</dbReference>
<dbReference type="VEuPathDB" id="FungiDB:CHGG_09578"/>
<reference evidence="7" key="1">
    <citation type="journal article" date="2015" name="Genome Announc.">
        <title>Draft genome sequence of the cellulolytic fungus Chaetomium globosum.</title>
        <authorList>
            <person name="Cuomo C.A."/>
            <person name="Untereiner W.A."/>
            <person name="Ma L.-J."/>
            <person name="Grabherr M."/>
            <person name="Birren B.W."/>
        </authorList>
    </citation>
    <scope>NUCLEOTIDE SEQUENCE [LARGE SCALE GENOMIC DNA]</scope>
    <source>
        <strain evidence="7">ATCC 6205 / CBS 148.51 / DSM 1962 / NBRC 6347 / NRRL 1970</strain>
    </source>
</reference>
<keyword evidence="3" id="KW-0460">Magnesium</keyword>
<dbReference type="Gene3D" id="3.40.980.10">
    <property type="entry name" value="MoaB/Mog-like domain"/>
    <property type="match status" value="1"/>
</dbReference>
<feature type="domain" description="MoaB/Mog" evidence="5">
    <location>
        <begin position="198"/>
        <end position="337"/>
    </location>
</feature>
<comment type="catalytic activity">
    <reaction evidence="3">
        <text>adenylyl-molybdopterin + molybdate = Mo-molybdopterin + AMP + H(+)</text>
        <dbReference type="Rhea" id="RHEA:35047"/>
        <dbReference type="ChEBI" id="CHEBI:15378"/>
        <dbReference type="ChEBI" id="CHEBI:36264"/>
        <dbReference type="ChEBI" id="CHEBI:62727"/>
        <dbReference type="ChEBI" id="CHEBI:71302"/>
        <dbReference type="ChEBI" id="CHEBI:456215"/>
    </reaction>
</comment>
<evidence type="ECO:0000256" key="3">
    <source>
        <dbReference type="RuleBase" id="RU365090"/>
    </source>
</evidence>
<dbReference type="InterPro" id="IPR036425">
    <property type="entry name" value="MoaB/Mog-like_dom_sf"/>
</dbReference>
<comment type="function">
    <text evidence="3">Catalyzes two steps in the biosynthesis of the molybdenum cofactor. In the first step, molybdopterin is adenylated. Subsequently, molybdate is inserted into adenylated molybdopterin and AMP is released.</text>
</comment>
<dbReference type="Gene3D" id="3.90.105.10">
    <property type="entry name" value="Molybdopterin biosynthesis moea protein, domain 2"/>
    <property type="match status" value="1"/>
</dbReference>
<evidence type="ECO:0000256" key="1">
    <source>
        <dbReference type="ARBA" id="ARBA00008339"/>
    </source>
</evidence>
<keyword evidence="7" id="KW-1185">Reference proteome</keyword>
<dbReference type="GO" id="GO:0061598">
    <property type="term" value="F:molybdopterin adenylyltransferase activity"/>
    <property type="evidence" value="ECO:0007669"/>
    <property type="project" value="UniProtKB-UniRule"/>
</dbReference>
<dbReference type="UniPathway" id="UPA00344"/>
<comment type="similarity">
    <text evidence="1">In the C-terminal section; belongs to the MoeA family.</text>
</comment>
<feature type="region of interest" description="Disordered" evidence="4">
    <location>
        <begin position="390"/>
        <end position="414"/>
    </location>
</feature>
<evidence type="ECO:0000256" key="4">
    <source>
        <dbReference type="SAM" id="MobiDB-lite"/>
    </source>
</evidence>
<protein>
    <recommendedName>
        <fullName evidence="2">molybdopterin adenylyltransferase</fullName>
        <ecNumber evidence="2">2.7.7.75</ecNumber>
    </recommendedName>
</protein>
<dbReference type="Proteomes" id="UP000001056">
    <property type="component" value="Unassembled WGS sequence"/>
</dbReference>
<evidence type="ECO:0000313" key="7">
    <source>
        <dbReference type="Proteomes" id="UP000001056"/>
    </source>
</evidence>
<comment type="catalytic activity">
    <reaction evidence="3">
        <text>molybdopterin + ATP + H(+) = adenylyl-molybdopterin + diphosphate</text>
        <dbReference type="Rhea" id="RHEA:31331"/>
        <dbReference type="ChEBI" id="CHEBI:15378"/>
        <dbReference type="ChEBI" id="CHEBI:30616"/>
        <dbReference type="ChEBI" id="CHEBI:33019"/>
        <dbReference type="ChEBI" id="CHEBI:58698"/>
        <dbReference type="ChEBI" id="CHEBI:62727"/>
    </reaction>
</comment>
<dbReference type="HOGENOM" id="CLU_010186_7_1_1"/>
<comment type="similarity">
    <text evidence="3">Belongs to the MoeA family.</text>
</comment>
<dbReference type="InterPro" id="IPR036135">
    <property type="entry name" value="MoeA_linker/N_sf"/>
</dbReference>
<sequence>MTPSYGAGLDMVLDIARGQRKFRQSRRNDTLLHDAVGGTVAEDVASPKSSPEYDTSAMDGYAICSRATTDATPGTPIMLAVQGTLAAGDDPAEAFTVVERSQTTNNQCFEIMTGAIFPPGYDACVKVEDTVPVDGTEVKSILVTRPVPLNAHRRLAGSDIAKGDIIIHRGDILQPSHILPLASVGIKSIPLTASPRAAIWSTGKEIVIGTGATGDTNGPYLTAALKEMGLQPEFLGVLDDDKHSLQKHIQSVAAAGSFDVIITSGAVSRGKFDHIRAVLEQIGSTIVFHGLRVRPGHPVLFAVIPGPNGRTPFFGLPGNPGAAAACFRFLVAPYLRTLQGRAKEQPIMARLSTATIDVRTQARLFRYTKHRLFPPRSVINLCYRPTDRQIKRRPKPSQSRPLRYDELLDPFTPQ</sequence>
<dbReference type="SMART" id="SM00852">
    <property type="entry name" value="MoCF_biosynth"/>
    <property type="match status" value="1"/>
</dbReference>
<dbReference type="PANTHER" id="PTHR10192:SF30">
    <property type="entry name" value="MOLYBDOPTERIN ADENYLYLTRANSFERASE"/>
    <property type="match status" value="1"/>
</dbReference>
<name>Q2GR26_CHAGB</name>
<dbReference type="EC" id="2.7.7.75" evidence="2"/>
<comment type="pathway">
    <text evidence="3">Cofactor biosynthesis; molybdopterin biosynthesis.</text>
</comment>
<dbReference type="AlphaFoldDB" id="Q2GR26"/>
<keyword evidence="3" id="KW-0479">Metal-binding</keyword>
<dbReference type="PANTHER" id="PTHR10192">
    <property type="entry name" value="MOLYBDOPTERIN BIOSYNTHESIS PROTEIN"/>
    <property type="match status" value="1"/>
</dbReference>
<dbReference type="GO" id="GO:0006777">
    <property type="term" value="P:Mo-molybdopterin cofactor biosynthetic process"/>
    <property type="evidence" value="ECO:0007669"/>
    <property type="project" value="UniProtKB-UniRule"/>
</dbReference>
<dbReference type="GeneID" id="4395111"/>
<dbReference type="Pfam" id="PF03453">
    <property type="entry name" value="MoeA_N"/>
    <property type="match status" value="1"/>
</dbReference>
<keyword evidence="3" id="KW-0501">Molybdenum cofactor biosynthesis</keyword>
<evidence type="ECO:0000256" key="2">
    <source>
        <dbReference type="ARBA" id="ARBA00012509"/>
    </source>
</evidence>
<dbReference type="GO" id="GO:0046872">
    <property type="term" value="F:metal ion binding"/>
    <property type="evidence" value="ECO:0007669"/>
    <property type="project" value="UniProtKB-UniRule"/>
</dbReference>
<dbReference type="OMA" id="TEYQRGI"/>
<dbReference type="STRING" id="306901.Q2GR26"/>
<dbReference type="InParanoid" id="Q2GR26"/>
<keyword evidence="3" id="KW-0808">Transferase</keyword>
<comment type="cofactor">
    <cofactor evidence="3">
        <name>Mg(2+)</name>
        <dbReference type="ChEBI" id="CHEBI:18420"/>
    </cofactor>
</comment>
<dbReference type="SUPFAM" id="SSF63882">
    <property type="entry name" value="MoeA N-terminal region -like"/>
    <property type="match status" value="1"/>
</dbReference>
<organism evidence="6 7">
    <name type="scientific">Chaetomium globosum (strain ATCC 6205 / CBS 148.51 / DSM 1962 / NBRC 6347 / NRRL 1970)</name>
    <name type="common">Soil fungus</name>
    <dbReference type="NCBI Taxonomy" id="306901"/>
    <lineage>
        <taxon>Eukaryota</taxon>
        <taxon>Fungi</taxon>
        <taxon>Dikarya</taxon>
        <taxon>Ascomycota</taxon>
        <taxon>Pezizomycotina</taxon>
        <taxon>Sordariomycetes</taxon>
        <taxon>Sordariomycetidae</taxon>
        <taxon>Sordariales</taxon>
        <taxon>Chaetomiaceae</taxon>
        <taxon>Chaetomium</taxon>
    </lineage>
</organism>
<gene>
    <name evidence="6" type="ORF">CHGG_09578</name>
</gene>
<dbReference type="GO" id="GO:0005829">
    <property type="term" value="C:cytosol"/>
    <property type="evidence" value="ECO:0007669"/>
    <property type="project" value="TreeGrafter"/>
</dbReference>
<dbReference type="OrthoDB" id="6777263at2759"/>
<accession>Q2GR26</accession>
<dbReference type="eggNOG" id="KOG2371">
    <property type="taxonomic scope" value="Eukaryota"/>
</dbReference>
<evidence type="ECO:0000313" key="6">
    <source>
        <dbReference type="EMBL" id="EAQ85564.1"/>
    </source>
</evidence>
<dbReference type="InterPro" id="IPR005110">
    <property type="entry name" value="MoeA_linker/N"/>
</dbReference>
<dbReference type="Pfam" id="PF00994">
    <property type="entry name" value="MoCF_biosynth"/>
    <property type="match status" value="1"/>
</dbReference>
<dbReference type="SUPFAM" id="SSF53218">
    <property type="entry name" value="Molybdenum cofactor biosynthesis proteins"/>
    <property type="match status" value="1"/>
</dbReference>
<dbReference type="Gene3D" id="2.170.190.11">
    <property type="entry name" value="Molybdopterin biosynthesis moea protein, domain 3"/>
    <property type="match status" value="1"/>
</dbReference>
<keyword evidence="3" id="KW-0500">Molybdenum</keyword>
<dbReference type="InterPro" id="IPR001453">
    <property type="entry name" value="MoaB/Mog_dom"/>
</dbReference>
<dbReference type="EMBL" id="CH408034">
    <property type="protein sequence ID" value="EAQ85564.1"/>
    <property type="molecule type" value="Genomic_DNA"/>
</dbReference>
<evidence type="ECO:0000259" key="5">
    <source>
        <dbReference type="SMART" id="SM00852"/>
    </source>
</evidence>
<proteinExistence type="inferred from homology"/>
<dbReference type="InterPro" id="IPR038987">
    <property type="entry name" value="MoeA-like"/>
</dbReference>
<dbReference type="CDD" id="cd00887">
    <property type="entry name" value="MoeA"/>
    <property type="match status" value="1"/>
</dbReference>
<dbReference type="RefSeq" id="XP_001227505.1">
    <property type="nucleotide sequence ID" value="XM_001227504.1"/>
</dbReference>